<feature type="domain" description="PKD/Chitinase" evidence="1">
    <location>
        <begin position="564"/>
        <end position="659"/>
    </location>
</feature>
<name>A0A6A6ZC12_9PLEO</name>
<evidence type="ECO:0000259" key="1">
    <source>
        <dbReference type="SMART" id="SM00089"/>
    </source>
</evidence>
<dbReference type="Gene3D" id="2.60.40.10">
    <property type="entry name" value="Immunoglobulins"/>
    <property type="match status" value="1"/>
</dbReference>
<proteinExistence type="predicted"/>
<sequence length="670" mass="74023">MQLPNSRLSGPPLGEPQDGLFITSDCIDPDYHTPIIDNRSNESHPVPHFKLTGHFENTTIRFNFHYPLRDSSSESKWAGRFFQFMYPTQDDGADDTTIGFGLDSGAYVIQITGTQGYRAEAASAKFSRVVATQYYGLKDDDRIFGYIYGASGGSLQVIGAMENTIGVWDGGVPIVQAIPASIGITHTFRPLMGLVLQNKSREIEDAIRPGGSGDPYASLNNVQKDILREGVQLGLSGTTLEDFYYTVDRTMLAQMQQTFISVDPSYVEDFWTKEGYLGSELSPLGDLLRSAVSEFNGTVVNVERDDAGVPVAVTLSDIPGSKAFDLNWDDLGYRFTISAENGTNLGILAGRYNHTTLTARFDVPENQSNDATLYSRIQPNTNLHIMNKETIALHAWYRYQVPTLSEDRGYIGFDQFRTANGSSVYPQRTYWAKALAQGAAGGANHSGLITGKMIVIQSLLDQHSLSWWAHWYKLQVQQSLGESFDDNYRLWYNDHAAHEYTQPANTALLVGFESMYQQALRDLSQWVEFGVAPPATSNYTLTADNDIILPVEAHRRGGIQPTVELSFSNSSTSHIAAGEEVSFTAVTSTPPGNGKIVALEWDFRGRGDFVMEEVVEPTDAVTLQASFTYEQPGEYLVVVRVTSQTEGGAEALYARIQNLGRIRVHVDSSD</sequence>
<dbReference type="CDD" id="cd00146">
    <property type="entry name" value="PKD"/>
    <property type="match status" value="1"/>
</dbReference>
<dbReference type="Pfam" id="PF00801">
    <property type="entry name" value="PKD"/>
    <property type="match status" value="1"/>
</dbReference>
<accession>A0A6A6ZC12</accession>
<evidence type="ECO:0000313" key="2">
    <source>
        <dbReference type="EMBL" id="KAF2818550.1"/>
    </source>
</evidence>
<dbReference type="AlphaFoldDB" id="A0A6A6ZC12"/>
<dbReference type="SUPFAM" id="SSF49299">
    <property type="entry name" value="PKD domain"/>
    <property type="match status" value="1"/>
</dbReference>
<reference evidence="2" key="1">
    <citation type="journal article" date="2020" name="Stud. Mycol.">
        <title>101 Dothideomycetes genomes: a test case for predicting lifestyles and emergence of pathogens.</title>
        <authorList>
            <person name="Haridas S."/>
            <person name="Albert R."/>
            <person name="Binder M."/>
            <person name="Bloem J."/>
            <person name="Labutti K."/>
            <person name="Salamov A."/>
            <person name="Andreopoulos B."/>
            <person name="Baker S."/>
            <person name="Barry K."/>
            <person name="Bills G."/>
            <person name="Bluhm B."/>
            <person name="Cannon C."/>
            <person name="Castanera R."/>
            <person name="Culley D."/>
            <person name="Daum C."/>
            <person name="Ezra D."/>
            <person name="Gonzalez J."/>
            <person name="Henrissat B."/>
            <person name="Kuo A."/>
            <person name="Liang C."/>
            <person name="Lipzen A."/>
            <person name="Lutzoni F."/>
            <person name="Magnuson J."/>
            <person name="Mondo S."/>
            <person name="Nolan M."/>
            <person name="Ohm R."/>
            <person name="Pangilinan J."/>
            <person name="Park H.-J."/>
            <person name="Ramirez L."/>
            <person name="Alfaro M."/>
            <person name="Sun H."/>
            <person name="Tritt A."/>
            <person name="Yoshinaga Y."/>
            <person name="Zwiers L.-H."/>
            <person name="Turgeon B."/>
            <person name="Goodwin S."/>
            <person name="Spatafora J."/>
            <person name="Crous P."/>
            <person name="Grigoriev I."/>
        </authorList>
    </citation>
    <scope>NUCLEOTIDE SEQUENCE</scope>
    <source>
        <strain evidence="2">CBS 113818</strain>
    </source>
</reference>
<dbReference type="InterPro" id="IPR013783">
    <property type="entry name" value="Ig-like_fold"/>
</dbReference>
<gene>
    <name evidence="2" type="ORF">CC86DRAFT_399216</name>
</gene>
<organism evidence="2 3">
    <name type="scientific">Ophiobolus disseminans</name>
    <dbReference type="NCBI Taxonomy" id="1469910"/>
    <lineage>
        <taxon>Eukaryota</taxon>
        <taxon>Fungi</taxon>
        <taxon>Dikarya</taxon>
        <taxon>Ascomycota</taxon>
        <taxon>Pezizomycotina</taxon>
        <taxon>Dothideomycetes</taxon>
        <taxon>Pleosporomycetidae</taxon>
        <taxon>Pleosporales</taxon>
        <taxon>Pleosporineae</taxon>
        <taxon>Phaeosphaeriaceae</taxon>
        <taxon>Ophiobolus</taxon>
    </lineage>
</organism>
<dbReference type="SMART" id="SM00089">
    <property type="entry name" value="PKD"/>
    <property type="match status" value="1"/>
</dbReference>
<dbReference type="Proteomes" id="UP000799424">
    <property type="component" value="Unassembled WGS sequence"/>
</dbReference>
<dbReference type="InterPro" id="IPR000601">
    <property type="entry name" value="PKD_dom"/>
</dbReference>
<dbReference type="InterPro" id="IPR022409">
    <property type="entry name" value="PKD/Chitinase_dom"/>
</dbReference>
<evidence type="ECO:0000313" key="3">
    <source>
        <dbReference type="Proteomes" id="UP000799424"/>
    </source>
</evidence>
<dbReference type="OrthoDB" id="2580675at2759"/>
<keyword evidence="3" id="KW-1185">Reference proteome</keyword>
<dbReference type="EMBL" id="MU006251">
    <property type="protein sequence ID" value="KAF2818550.1"/>
    <property type="molecule type" value="Genomic_DNA"/>
</dbReference>
<dbReference type="InterPro" id="IPR035986">
    <property type="entry name" value="PKD_dom_sf"/>
</dbReference>
<protein>
    <recommendedName>
        <fullName evidence="1">PKD/Chitinase domain-containing protein</fullName>
    </recommendedName>
</protein>